<dbReference type="GO" id="GO:0047527">
    <property type="term" value="F:2,3-dihydroxybenzoate-serine ligase activity"/>
    <property type="evidence" value="ECO:0007669"/>
    <property type="project" value="TreeGrafter"/>
</dbReference>
<evidence type="ECO:0000256" key="3">
    <source>
        <dbReference type="ARBA" id="ARBA00022450"/>
    </source>
</evidence>
<dbReference type="SUPFAM" id="SSF56801">
    <property type="entry name" value="Acetyl-CoA synthetase-like"/>
    <property type="match status" value="2"/>
</dbReference>
<dbReference type="InterPro" id="IPR020845">
    <property type="entry name" value="AMP-binding_CS"/>
</dbReference>
<dbReference type="Pfam" id="PF23024">
    <property type="entry name" value="AMP-dom_DIP2-like"/>
    <property type="match status" value="1"/>
</dbReference>
<dbReference type="InterPro" id="IPR010071">
    <property type="entry name" value="AA_adenyl_dom"/>
</dbReference>
<dbReference type="InterPro" id="IPR040097">
    <property type="entry name" value="FAAL/FAAC"/>
</dbReference>
<dbReference type="InterPro" id="IPR045851">
    <property type="entry name" value="AMP-bd_C_sf"/>
</dbReference>
<dbReference type="GO" id="GO:0009366">
    <property type="term" value="C:enterobactin synthetase complex"/>
    <property type="evidence" value="ECO:0007669"/>
    <property type="project" value="TreeGrafter"/>
</dbReference>
<dbReference type="InterPro" id="IPR020806">
    <property type="entry name" value="PKS_PP-bd"/>
</dbReference>
<dbReference type="Pfam" id="PF13193">
    <property type="entry name" value="AMP-binding_C"/>
    <property type="match status" value="1"/>
</dbReference>
<dbReference type="InterPro" id="IPR009081">
    <property type="entry name" value="PP-bd_ACP"/>
</dbReference>
<protein>
    <submittedName>
        <fullName evidence="8">Amino acid adenylation domain-containing protein</fullName>
    </submittedName>
</protein>
<name>A0A5B8IAV0_9GAMM</name>
<dbReference type="Pfam" id="PF00501">
    <property type="entry name" value="AMP-binding"/>
    <property type="match status" value="2"/>
</dbReference>
<dbReference type="GO" id="GO:0006631">
    <property type="term" value="P:fatty acid metabolic process"/>
    <property type="evidence" value="ECO:0007669"/>
    <property type="project" value="UniProtKB-KW"/>
</dbReference>
<keyword evidence="4" id="KW-0597">Phosphoprotein</keyword>
<dbReference type="InterPro" id="IPR023213">
    <property type="entry name" value="CAT-like_dom_sf"/>
</dbReference>
<dbReference type="PROSITE" id="PS00455">
    <property type="entry name" value="AMP_BINDING"/>
    <property type="match status" value="2"/>
</dbReference>
<dbReference type="Gene3D" id="3.40.50.12780">
    <property type="entry name" value="N-terminal domain of ligase-like"/>
    <property type="match status" value="2"/>
</dbReference>
<dbReference type="InterPro" id="IPR042099">
    <property type="entry name" value="ANL_N_sf"/>
</dbReference>
<evidence type="ECO:0000256" key="2">
    <source>
        <dbReference type="ARBA" id="ARBA00006432"/>
    </source>
</evidence>
<dbReference type="GO" id="GO:0005829">
    <property type="term" value="C:cytosol"/>
    <property type="evidence" value="ECO:0007669"/>
    <property type="project" value="TreeGrafter"/>
</dbReference>
<dbReference type="PANTHER" id="PTHR45527">
    <property type="entry name" value="NONRIBOSOMAL PEPTIDE SYNTHETASE"/>
    <property type="match status" value="1"/>
</dbReference>
<evidence type="ECO:0000313" key="9">
    <source>
        <dbReference type="Proteomes" id="UP000320591"/>
    </source>
</evidence>
<dbReference type="PANTHER" id="PTHR45527:SF1">
    <property type="entry name" value="FATTY ACID SYNTHASE"/>
    <property type="match status" value="1"/>
</dbReference>
<dbReference type="InterPro" id="IPR006162">
    <property type="entry name" value="Ppantetheine_attach_site"/>
</dbReference>
<dbReference type="SMART" id="SM00823">
    <property type="entry name" value="PKS_PP"/>
    <property type="match status" value="1"/>
</dbReference>
<proteinExistence type="inferred from homology"/>
<feature type="domain" description="Carrier" evidence="7">
    <location>
        <begin position="1570"/>
        <end position="1645"/>
    </location>
</feature>
<evidence type="ECO:0000256" key="1">
    <source>
        <dbReference type="ARBA" id="ARBA00001957"/>
    </source>
</evidence>
<evidence type="ECO:0000256" key="5">
    <source>
        <dbReference type="ARBA" id="ARBA00022832"/>
    </source>
</evidence>
<evidence type="ECO:0000259" key="7">
    <source>
        <dbReference type="PROSITE" id="PS50075"/>
    </source>
</evidence>
<keyword evidence="5" id="KW-0276">Fatty acid metabolism</keyword>
<keyword evidence="3" id="KW-0596">Phosphopantetheine</keyword>
<dbReference type="OrthoDB" id="9803968at2"/>
<dbReference type="PROSITE" id="PS50075">
    <property type="entry name" value="CARRIER"/>
    <property type="match status" value="1"/>
</dbReference>
<dbReference type="Pfam" id="PF00550">
    <property type="entry name" value="PP-binding"/>
    <property type="match status" value="2"/>
</dbReference>
<dbReference type="KEGG" id="dic:Dpoa569_0003445"/>
<evidence type="ECO:0000313" key="8">
    <source>
        <dbReference type="EMBL" id="QDX31424.1"/>
    </source>
</evidence>
<accession>A0A5B8IAV0</accession>
<dbReference type="STRING" id="568768.GCA_000406125_00503"/>
<dbReference type="Pfam" id="PF00668">
    <property type="entry name" value="Condensation"/>
    <property type="match status" value="1"/>
</dbReference>
<keyword evidence="6" id="KW-0443">Lipid metabolism</keyword>
<organism evidence="8 9">
    <name type="scientific">Dickeya poaceiphila</name>
    <dbReference type="NCBI Taxonomy" id="568768"/>
    <lineage>
        <taxon>Bacteria</taxon>
        <taxon>Pseudomonadati</taxon>
        <taxon>Pseudomonadota</taxon>
        <taxon>Gammaproteobacteria</taxon>
        <taxon>Enterobacterales</taxon>
        <taxon>Pectobacteriaceae</taxon>
        <taxon>Dickeya</taxon>
    </lineage>
</organism>
<dbReference type="InterPro" id="IPR000873">
    <property type="entry name" value="AMP-dep_synth/lig_dom"/>
</dbReference>
<dbReference type="CDD" id="cd05931">
    <property type="entry name" value="FAAL"/>
    <property type="match status" value="1"/>
</dbReference>
<dbReference type="Gene3D" id="3.30.300.30">
    <property type="match status" value="2"/>
</dbReference>
<dbReference type="Gene3D" id="3.30.559.30">
    <property type="entry name" value="Nonribosomal peptide synthetase, condensation domain"/>
    <property type="match status" value="1"/>
</dbReference>
<evidence type="ECO:0000256" key="4">
    <source>
        <dbReference type="ARBA" id="ARBA00022553"/>
    </source>
</evidence>
<dbReference type="GO" id="GO:0009239">
    <property type="term" value="P:enterobactin biosynthetic process"/>
    <property type="evidence" value="ECO:0007669"/>
    <property type="project" value="TreeGrafter"/>
</dbReference>
<dbReference type="FunFam" id="3.40.50.12780:FF:000013">
    <property type="entry name" value="Long-chain-fatty-acid--AMP ligase FadD32"/>
    <property type="match status" value="1"/>
</dbReference>
<dbReference type="EMBL" id="CP042220">
    <property type="protein sequence ID" value="QDX31424.1"/>
    <property type="molecule type" value="Genomic_DNA"/>
</dbReference>
<dbReference type="PROSITE" id="PS00012">
    <property type="entry name" value="PHOSPHOPANTETHEINE"/>
    <property type="match status" value="1"/>
</dbReference>
<dbReference type="GO" id="GO:0008610">
    <property type="term" value="P:lipid biosynthetic process"/>
    <property type="evidence" value="ECO:0007669"/>
    <property type="project" value="InterPro"/>
</dbReference>
<dbReference type="InterPro" id="IPR036736">
    <property type="entry name" value="ACP-like_sf"/>
</dbReference>
<dbReference type="Gene3D" id="3.30.559.10">
    <property type="entry name" value="Chloramphenicol acetyltransferase-like domain"/>
    <property type="match status" value="1"/>
</dbReference>
<gene>
    <name evidence="8" type="ORF">Dpoa569_0003445</name>
</gene>
<dbReference type="InterPro" id="IPR001242">
    <property type="entry name" value="Condensation_dom"/>
</dbReference>
<dbReference type="NCBIfam" id="TIGR01733">
    <property type="entry name" value="AA-adenyl-dom"/>
    <property type="match status" value="1"/>
</dbReference>
<evidence type="ECO:0000256" key="6">
    <source>
        <dbReference type="ARBA" id="ARBA00023098"/>
    </source>
</evidence>
<keyword evidence="9" id="KW-1185">Reference proteome</keyword>
<sequence>MSMSSPVENFPCFHHVIQYWAQKRPDTVAFYYLPDGEKVATSLSYAELDRQARLTALMLQQQGLSKQPVLLQFRPGIDFIVAFFGCLYAGVIAVSAYPPGNNRSKSDRLQKLIASSQATTILTNHETLDDVRRESEADAFALRCIEDAQRGDVDAWWAPALTGEDIAFLQYSSGSTGDPKGVIVTHANLMSNQCAIRQGMGNGDHTVFASWLPLFHDMGLIGNVMQPLYLGVSCWLMPPMAFLQKPVRWLRLISDAGVTCSGGPDFAYALCVNNISEEERAGLDLSRWDVAYNGAEPIRSETVARFQAAYAHYGLRHGALYPCYGLAEATLFVSGNVAGQPATTLHVDSERLSAGVAQLTTTTDGTTLVSSGQLWGGTQLIIADPERRTRCADGRVGEIWLRGDSISRGYWNASEANATLLAALADDAETSYLRTGDLGFLRDGQLYVTGRLKDVLIVRGRNHYPQDIEYTVQSSDSQFVTGGGVAFMSGDELVVVQEVRRSAVRRFDAVQALEQARSAVAGRHGLTLAHLVAVKPGSVAKTSSGKLRRRYMCSQWQAGNLAPLGLPCRSEASDARSSSALFTLLAAKGLSPQPRHTLSMLGVDSLLRLELHTLLQQRLARTIPLDWLLADLTLEKLEQQLAALPAMETVPEEEPPVENAAVTPWQQAIWLHQQTQPDASCYNLATFLTLSPHHSPEQVQQTLDLLSAAHPQLAATLTDSGWLSGAGVKLECVDASDWTSAQRSAWLLDFRARPFDLTVSPAWRCALLTGQGQGVQLALAVHHMIIDHMAAQTLLHDLRQLLAGEQCLPAASRLPLMLGSLHSSARPDLQADAGWLDALCAMPERPDFNLAKPVQPAALASVRHTLAAAETQALKQYAQQAGTTLHVLLAAAFAALLARYSGETRLALGIPVSVRAPQQARWLGNAVNILPLALHVDDDTTLKTLLEQVSSHTHLLLRHRFLPYISLLEQVRRRQPQRDNLYHAVFACQSEQPDCPPFIPAAAAQSQFSLLAFPSPQQIVLELEFDPLQCDSHSAQRLLAHLQQWLHEALLRPDIAIGQICYLSLAEQAEMGLLTRPVTPQLSHQDVISRFRRQAALSPDATAVEDASGACSYAQLLALAQGYTALLQHQHVRPGERIGLAMTRDRHLPAAMLAIHAAGACYVPMDLSYPPDRLAMMMEDSQCRIVMARDPALFPEHHVITPVDLRPEVSRPLVAASLDAIAYVLYTSGSTGRPKGVQVTQGNISALLDWAQTCLSDRERARILASTSICFDLSVFECFVPLCLGTCCVIVERILDLAERSLDVSLVNTVPSAVEALLQAGAFPLQAQVALVAGEPFRQTLVDRLLSQAPLLRLLDLYGPTEDTVYSTCARRYAGGDETIGTPLPGTRAYVLDSVQQPVAQNMPGELWLAGEKLSQGYLQRPELNAAAFTVPAALRHLETRAYRTGDRVRRLADGRLVYLGRLDHQIKLNGYRIETGEVERCLLRAPGIQQAVVSVVENATGQKQLAAWYVPAGEEPGSGELRRQLAKTLPEWMLPSAWLALPTLPQTPNGKIDRRALPLPAFGEKQSQPLQREDEQQLADIWQQVLGQRPQNREAHFISLGGNSLLVVQLRQQLSRYLNVEVPIALLLNHRAFGEQADALAGWLQQAQSCDDIEEISL</sequence>
<dbReference type="GO" id="GO:0043041">
    <property type="term" value="P:amino acid activation for nonribosomal peptide biosynthetic process"/>
    <property type="evidence" value="ECO:0007669"/>
    <property type="project" value="TreeGrafter"/>
</dbReference>
<reference evidence="8 9" key="1">
    <citation type="journal article" date="2019" name="Environ. Microbiol.">
        <title>The phytopathogenic nature of Dickeya aquatica 174/2 and the dynamic early evolution of Dickeya pathogenicity.</title>
        <authorList>
            <person name="Duprey A."/>
            <person name="Taib N."/>
            <person name="Leonard S."/>
            <person name="Garin T."/>
            <person name="Flandrois J.P."/>
            <person name="Nasser W."/>
            <person name="Brochier-Armanet C."/>
            <person name="Reverchon S."/>
        </authorList>
    </citation>
    <scope>NUCLEOTIDE SEQUENCE [LARGE SCALE GENOMIC DNA]</scope>
    <source>
        <strain evidence="8 9">NCPPB 569</strain>
    </source>
</reference>
<dbReference type="SUPFAM" id="SSF47336">
    <property type="entry name" value="ACP-like"/>
    <property type="match status" value="2"/>
</dbReference>
<dbReference type="Proteomes" id="UP000320591">
    <property type="component" value="Chromosome"/>
</dbReference>
<dbReference type="InterPro" id="IPR025110">
    <property type="entry name" value="AMP-bd_C"/>
</dbReference>
<dbReference type="GO" id="GO:0071766">
    <property type="term" value="P:Actinobacterium-type cell wall biogenesis"/>
    <property type="evidence" value="ECO:0007669"/>
    <property type="project" value="UniProtKB-ARBA"/>
</dbReference>
<dbReference type="SUPFAM" id="SSF52777">
    <property type="entry name" value="CoA-dependent acyltransferases"/>
    <property type="match status" value="2"/>
</dbReference>
<comment type="cofactor">
    <cofactor evidence="1">
        <name>pantetheine 4'-phosphate</name>
        <dbReference type="ChEBI" id="CHEBI:47942"/>
    </cofactor>
</comment>
<comment type="similarity">
    <text evidence="2">Belongs to the ATP-dependent AMP-binding enzyme family.</text>
</comment>
<dbReference type="GO" id="GO:0031177">
    <property type="term" value="F:phosphopantetheine binding"/>
    <property type="evidence" value="ECO:0007669"/>
    <property type="project" value="InterPro"/>
</dbReference>
<dbReference type="Gene3D" id="1.10.1200.10">
    <property type="entry name" value="ACP-like"/>
    <property type="match status" value="1"/>
</dbReference>